<evidence type="ECO:0000313" key="4">
    <source>
        <dbReference type="EMBL" id="ACL75943.1"/>
    </source>
</evidence>
<feature type="transmembrane region" description="Helical" evidence="1">
    <location>
        <begin position="48"/>
        <end position="68"/>
    </location>
</feature>
<protein>
    <submittedName>
        <fullName evidence="2">Uncharacterized protein</fullName>
    </submittedName>
</protein>
<keyword evidence="1" id="KW-0472">Membrane</keyword>
<dbReference type="KEGG" id="cce:Ccel_1591"/>
<dbReference type="EMBL" id="CP001348">
    <property type="protein sequence ID" value="ACL75943.1"/>
    <property type="molecule type" value="Genomic_DNA"/>
</dbReference>
<keyword evidence="1" id="KW-0812">Transmembrane</keyword>
<dbReference type="KEGG" id="cce:Ccel_1569"/>
<dbReference type="EMBL" id="CP001348">
    <property type="protein sequence ID" value="ACL75932.1"/>
    <property type="molecule type" value="Genomic_DNA"/>
</dbReference>
<dbReference type="OrthoDB" id="9974573at2"/>
<dbReference type="RefSeq" id="WP_015925061.1">
    <property type="nucleotide sequence ID" value="NC_011898.1"/>
</dbReference>
<dbReference type="eggNOG" id="ENOG502ZMHD">
    <property type="taxonomic scope" value="Bacteria"/>
</dbReference>
<dbReference type="AlphaFoldDB" id="B8I2C8"/>
<sequence precursor="true">MRKVSKKFVGTMVASLVVVSTCISIFAEDSDTVTAMGTAMSGVKSDGISALSTVAPYGIAIMGAFLIWKLGVKFFKSLAK</sequence>
<organism evidence="2 5">
    <name type="scientific">Ruminiclostridium cellulolyticum (strain ATCC 35319 / DSM 5812 / JCM 6584 / H10)</name>
    <name type="common">Clostridium cellulolyticum</name>
    <dbReference type="NCBI Taxonomy" id="394503"/>
    <lineage>
        <taxon>Bacteria</taxon>
        <taxon>Bacillati</taxon>
        <taxon>Bacillota</taxon>
        <taxon>Clostridia</taxon>
        <taxon>Eubacteriales</taxon>
        <taxon>Oscillospiraceae</taxon>
        <taxon>Ruminiclostridium</taxon>
    </lineage>
</organism>
<proteinExistence type="predicted"/>
<dbReference type="EMBL" id="CP001348">
    <property type="protein sequence ID" value="ACL75921.1"/>
    <property type="molecule type" value="Genomic_DNA"/>
</dbReference>
<accession>B8I2C8</accession>
<evidence type="ECO:0000313" key="3">
    <source>
        <dbReference type="EMBL" id="ACL75932.1"/>
    </source>
</evidence>
<gene>
    <name evidence="2" type="ordered locus">Ccel_1569</name>
    <name evidence="3" type="ordered locus">Ccel_1580</name>
    <name evidence="4" type="ordered locus">Ccel_1591</name>
</gene>
<dbReference type="STRING" id="394503.Ccel_1569"/>
<dbReference type="KEGG" id="cce:Ccel_1580"/>
<dbReference type="Proteomes" id="UP000001349">
    <property type="component" value="Chromosome"/>
</dbReference>
<evidence type="ECO:0000313" key="2">
    <source>
        <dbReference type="EMBL" id="ACL75921.1"/>
    </source>
</evidence>
<evidence type="ECO:0000256" key="1">
    <source>
        <dbReference type="SAM" id="Phobius"/>
    </source>
</evidence>
<keyword evidence="5" id="KW-1185">Reference proteome</keyword>
<dbReference type="HOGENOM" id="CLU_2583485_0_0_9"/>
<evidence type="ECO:0000313" key="5">
    <source>
        <dbReference type="Proteomes" id="UP000001349"/>
    </source>
</evidence>
<name>B8I2C8_RUMCH</name>
<keyword evidence="1" id="KW-1133">Transmembrane helix</keyword>
<reference evidence="2 5" key="1">
    <citation type="submission" date="2009-01" db="EMBL/GenBank/DDBJ databases">
        <title>Complete sequence of Clostridium cellulolyticum H10.</title>
        <authorList>
            <consortium name="US DOE Joint Genome Institute"/>
            <person name="Lucas S."/>
            <person name="Copeland A."/>
            <person name="Lapidus A."/>
            <person name="Glavina del Rio T."/>
            <person name="Dalin E."/>
            <person name="Tice H."/>
            <person name="Bruce D."/>
            <person name="Goodwin L."/>
            <person name="Pitluck S."/>
            <person name="Chertkov O."/>
            <person name="Saunders E."/>
            <person name="Brettin T."/>
            <person name="Detter J.C."/>
            <person name="Han C."/>
            <person name="Larimer F."/>
            <person name="Land M."/>
            <person name="Hauser L."/>
            <person name="Kyrpides N."/>
            <person name="Ivanova N."/>
            <person name="Zhou J."/>
            <person name="Richardson P."/>
        </authorList>
    </citation>
    <scope>NUCLEOTIDE SEQUENCE [LARGE SCALE GENOMIC DNA]</scope>
    <source>
        <strain evidence="5">ATCC 35319 / DSM 5812 / JCM 6584 / H10</strain>
        <strain evidence="2">H10</strain>
    </source>
</reference>